<name>E1R4G1_SEDSS</name>
<dbReference type="GO" id="GO:0006412">
    <property type="term" value="P:translation"/>
    <property type="evidence" value="ECO:0007669"/>
    <property type="project" value="InterPro"/>
</dbReference>
<dbReference type="GO" id="GO:0019843">
    <property type="term" value="F:rRNA binding"/>
    <property type="evidence" value="ECO:0007669"/>
    <property type="project" value="UniProtKB-UniRule"/>
</dbReference>
<keyword evidence="3 7" id="KW-0694">RNA-binding</keyword>
<dbReference type="CDD" id="cd07026">
    <property type="entry name" value="Ribosomal_L20"/>
    <property type="match status" value="1"/>
</dbReference>
<evidence type="ECO:0000256" key="6">
    <source>
        <dbReference type="ARBA" id="ARBA00035172"/>
    </source>
</evidence>
<accession>E1R4G1</accession>
<evidence type="ECO:0000256" key="5">
    <source>
        <dbReference type="ARBA" id="ARBA00023274"/>
    </source>
</evidence>
<keyword evidence="2 7" id="KW-0699">rRNA-binding</keyword>
<dbReference type="KEGG" id="ssm:Spirs_2592"/>
<dbReference type="HOGENOM" id="CLU_123265_0_1_12"/>
<reference evidence="10 11" key="1">
    <citation type="journal article" date="2010" name="Stand. Genomic Sci.">
        <title>Complete genome sequence of Spirochaeta smaragdinae type strain (SEBR 4228).</title>
        <authorList>
            <person name="Mavromatis K."/>
            <person name="Yasawong M."/>
            <person name="Chertkov O."/>
            <person name="Lapidus A."/>
            <person name="Lucas S."/>
            <person name="Nolan M."/>
            <person name="Del Rio T.G."/>
            <person name="Tice H."/>
            <person name="Cheng J.F."/>
            <person name="Pitluck S."/>
            <person name="Liolios K."/>
            <person name="Ivanova N."/>
            <person name="Tapia R."/>
            <person name="Han C."/>
            <person name="Bruce D."/>
            <person name="Goodwin L."/>
            <person name="Pati A."/>
            <person name="Chen A."/>
            <person name="Palaniappan K."/>
            <person name="Land M."/>
            <person name="Hauser L."/>
            <person name="Chang Y.J."/>
            <person name="Jeffries C.D."/>
            <person name="Detter J.C."/>
            <person name="Rohde M."/>
            <person name="Brambilla E."/>
            <person name="Spring S."/>
            <person name="Goker M."/>
            <person name="Sikorski J."/>
            <person name="Woyke T."/>
            <person name="Bristow J."/>
            <person name="Eisen J.A."/>
            <person name="Markowitz V."/>
            <person name="Hugenholtz P."/>
            <person name="Klenk H.P."/>
            <person name="Kyrpides N.C."/>
        </authorList>
    </citation>
    <scope>NUCLEOTIDE SEQUENCE [LARGE SCALE GENOMIC DNA]</scope>
    <source>
        <strain evidence="11">DSM 11293 / JCM 15392 / SEBR 4228</strain>
    </source>
</reference>
<dbReference type="Pfam" id="PF00453">
    <property type="entry name" value="Ribosomal_L20"/>
    <property type="match status" value="1"/>
</dbReference>
<dbReference type="OrthoDB" id="9808966at2"/>
<dbReference type="PRINTS" id="PR00062">
    <property type="entry name" value="RIBOSOMALL20"/>
</dbReference>
<keyword evidence="11" id="KW-1185">Reference proteome</keyword>
<dbReference type="Proteomes" id="UP000002318">
    <property type="component" value="Chromosome"/>
</dbReference>
<feature type="compositionally biased region" description="Basic residues" evidence="9">
    <location>
        <begin position="10"/>
        <end position="19"/>
    </location>
</feature>
<dbReference type="eggNOG" id="COG0292">
    <property type="taxonomic scope" value="Bacteria"/>
</dbReference>
<dbReference type="SUPFAM" id="SSF74731">
    <property type="entry name" value="Ribosomal protein L20"/>
    <property type="match status" value="1"/>
</dbReference>
<sequence length="119" mass="13974">MPRAVDGTRRHDRRKKITRQAKGYWGRRSTNFRTAKDAVEKAGQYAYRDRRRKKRDFRKLWIARISAACRNEGITYSRFINGLIKADVRINRKALSNMAIEDKTAFSELVKKAKAELEV</sequence>
<dbReference type="GO" id="GO:0000027">
    <property type="term" value="P:ribosomal large subunit assembly"/>
    <property type="evidence" value="ECO:0007669"/>
    <property type="project" value="UniProtKB-UniRule"/>
</dbReference>
<evidence type="ECO:0000313" key="10">
    <source>
        <dbReference type="EMBL" id="ADK81702.1"/>
    </source>
</evidence>
<dbReference type="EMBL" id="CP002116">
    <property type="protein sequence ID" value="ADK81702.1"/>
    <property type="molecule type" value="Genomic_DNA"/>
</dbReference>
<dbReference type="InterPro" id="IPR005813">
    <property type="entry name" value="Ribosomal_bL20"/>
</dbReference>
<evidence type="ECO:0000256" key="8">
    <source>
        <dbReference type="RuleBase" id="RU000560"/>
    </source>
</evidence>
<dbReference type="GO" id="GO:0005840">
    <property type="term" value="C:ribosome"/>
    <property type="evidence" value="ECO:0007669"/>
    <property type="project" value="UniProtKB-KW"/>
</dbReference>
<dbReference type="GO" id="GO:1990904">
    <property type="term" value="C:ribonucleoprotein complex"/>
    <property type="evidence" value="ECO:0007669"/>
    <property type="project" value="UniProtKB-KW"/>
</dbReference>
<dbReference type="PROSITE" id="PS00937">
    <property type="entry name" value="RIBOSOMAL_L20"/>
    <property type="match status" value="1"/>
</dbReference>
<feature type="region of interest" description="Disordered" evidence="9">
    <location>
        <begin position="1"/>
        <end position="20"/>
    </location>
</feature>
<keyword evidence="4 7" id="KW-0689">Ribosomal protein</keyword>
<dbReference type="STRING" id="573413.Spirs_2592"/>
<proteinExistence type="inferred from homology"/>
<dbReference type="PANTHER" id="PTHR10986">
    <property type="entry name" value="39S RIBOSOMAL PROTEIN L20"/>
    <property type="match status" value="1"/>
</dbReference>
<dbReference type="Gene3D" id="6.10.160.10">
    <property type="match status" value="1"/>
</dbReference>
<dbReference type="GO" id="GO:0003735">
    <property type="term" value="F:structural constituent of ribosome"/>
    <property type="evidence" value="ECO:0007669"/>
    <property type="project" value="InterPro"/>
</dbReference>
<dbReference type="RefSeq" id="WP_013255164.1">
    <property type="nucleotide sequence ID" value="NC_014364.1"/>
</dbReference>
<keyword evidence="5 7" id="KW-0687">Ribonucleoprotein</keyword>
<dbReference type="AlphaFoldDB" id="E1R4G1"/>
<evidence type="ECO:0000256" key="4">
    <source>
        <dbReference type="ARBA" id="ARBA00022980"/>
    </source>
</evidence>
<protein>
    <recommendedName>
        <fullName evidence="6 7">Large ribosomal subunit protein bL20</fullName>
    </recommendedName>
</protein>
<dbReference type="FunFam" id="1.10.1900.20:FF:000001">
    <property type="entry name" value="50S ribosomal protein L20"/>
    <property type="match status" value="1"/>
</dbReference>
<evidence type="ECO:0000256" key="7">
    <source>
        <dbReference type="HAMAP-Rule" id="MF_00382"/>
    </source>
</evidence>
<comment type="function">
    <text evidence="7 8">Binds directly to 23S ribosomal RNA and is necessary for the in vitro assembly process of the 50S ribosomal subunit. It is not involved in the protein synthesizing functions of that subunit.</text>
</comment>
<evidence type="ECO:0000256" key="1">
    <source>
        <dbReference type="ARBA" id="ARBA00007698"/>
    </source>
</evidence>
<evidence type="ECO:0000256" key="9">
    <source>
        <dbReference type="SAM" id="MobiDB-lite"/>
    </source>
</evidence>
<evidence type="ECO:0000256" key="2">
    <source>
        <dbReference type="ARBA" id="ARBA00022730"/>
    </source>
</evidence>
<dbReference type="HAMAP" id="MF_00382">
    <property type="entry name" value="Ribosomal_bL20"/>
    <property type="match status" value="1"/>
</dbReference>
<dbReference type="InterPro" id="IPR035566">
    <property type="entry name" value="Ribosomal_protein_bL20_C"/>
</dbReference>
<evidence type="ECO:0000313" key="11">
    <source>
        <dbReference type="Proteomes" id="UP000002318"/>
    </source>
</evidence>
<gene>
    <name evidence="7" type="primary">rplT</name>
    <name evidence="10" type="ordered locus">Spirs_2592</name>
</gene>
<dbReference type="Gene3D" id="1.10.1900.20">
    <property type="entry name" value="Ribosomal protein L20"/>
    <property type="match status" value="1"/>
</dbReference>
<evidence type="ECO:0000256" key="3">
    <source>
        <dbReference type="ARBA" id="ARBA00022884"/>
    </source>
</evidence>
<organism evidence="10 11">
    <name type="scientific">Sediminispirochaeta smaragdinae (strain DSM 11293 / JCM 15392 / SEBR 4228)</name>
    <name type="common">Spirochaeta smaragdinae</name>
    <dbReference type="NCBI Taxonomy" id="573413"/>
    <lineage>
        <taxon>Bacteria</taxon>
        <taxon>Pseudomonadati</taxon>
        <taxon>Spirochaetota</taxon>
        <taxon>Spirochaetia</taxon>
        <taxon>Spirochaetales</taxon>
        <taxon>Spirochaetaceae</taxon>
        <taxon>Sediminispirochaeta</taxon>
    </lineage>
</organism>
<dbReference type="InterPro" id="IPR049946">
    <property type="entry name" value="RIBOSOMAL_L20_CS"/>
</dbReference>
<comment type="similarity">
    <text evidence="1 7 8">Belongs to the bacterial ribosomal protein bL20 family.</text>
</comment>
<dbReference type="NCBIfam" id="TIGR01032">
    <property type="entry name" value="rplT_bact"/>
    <property type="match status" value="1"/>
</dbReference>